<comment type="caution">
    <text evidence="1">The sequence shown here is derived from an EMBL/GenBank/DDBJ whole genome shotgun (WGS) entry which is preliminary data.</text>
</comment>
<dbReference type="Proteomes" id="UP000231322">
    <property type="component" value="Unassembled WGS sequence"/>
</dbReference>
<evidence type="ECO:0000313" key="2">
    <source>
        <dbReference type="Proteomes" id="UP000231322"/>
    </source>
</evidence>
<protein>
    <recommendedName>
        <fullName evidence="3">CRISPR system Cms protein Csm4</fullName>
    </recommendedName>
</protein>
<dbReference type="EMBL" id="PEIK01000001">
    <property type="protein sequence ID" value="PIH06122.1"/>
    <property type="molecule type" value="Genomic_DNA"/>
</dbReference>
<dbReference type="RefSeq" id="WP_099837638.1">
    <property type="nucleotide sequence ID" value="NZ_PEIK01000001.1"/>
</dbReference>
<name>A0A2G7HNX4_9CLOT</name>
<proteinExistence type="predicted"/>
<accession>A0A2G7HNX4</accession>
<sequence>MIYRADFTVNNLKGRLISPVIFGNIAKIYFDIFSKDKANEEIQRLINSNTLISDMILKENLPFKISMVKEEKKALILGEDFHGKSQKEIINIKSKDRNDFTQNLFQKRDEFRLYKKAVKKVELESGIPSPRLRNSISRINGTTIDNALFLHNEFKYHSKNIFSIYVSTNDIYVIDLIELTFKIIEKVGIGTDTTIGNGIMKFKRYNDSIFIEANDVEMFKNSNKETQCFNIASTIITDDILREFKFKDYNVKRYDSRTPEKIKPCYYYIECGSTVNSLVECKPYIISNPHEEIKTYTCIFPVKFKEGDYDEKN</sequence>
<dbReference type="AlphaFoldDB" id="A0A2G7HNX4"/>
<organism evidence="1 2">
    <name type="scientific">Clostridium combesii</name>
    <dbReference type="NCBI Taxonomy" id="39481"/>
    <lineage>
        <taxon>Bacteria</taxon>
        <taxon>Bacillati</taxon>
        <taxon>Bacillota</taxon>
        <taxon>Clostridia</taxon>
        <taxon>Eubacteriales</taxon>
        <taxon>Clostridiaceae</taxon>
        <taxon>Clostridium</taxon>
    </lineage>
</organism>
<evidence type="ECO:0008006" key="3">
    <source>
        <dbReference type="Google" id="ProtNLM"/>
    </source>
</evidence>
<keyword evidence="2" id="KW-1185">Reference proteome</keyword>
<reference evidence="1 2" key="1">
    <citation type="submission" date="2017-10" db="EMBL/GenBank/DDBJ databases">
        <title>Reclassification of Eubacterium combesii and discrepancies in the nomenclature of botulinum neurotoxin producing clostridia. Request for an Opinion.</title>
        <authorList>
            <person name="Dobritsa A.P."/>
            <person name="Kutumbaka K.K."/>
            <person name="Samadpour M."/>
        </authorList>
    </citation>
    <scope>NUCLEOTIDE SEQUENCE [LARGE SCALE GENOMIC DNA]</scope>
    <source>
        <strain evidence="1 2">DSM 20696</strain>
    </source>
</reference>
<gene>
    <name evidence="1" type="ORF">CS538_02040</name>
</gene>
<evidence type="ECO:0000313" key="1">
    <source>
        <dbReference type="EMBL" id="PIH06122.1"/>
    </source>
</evidence>